<dbReference type="EC" id="3.1.1.23" evidence="2"/>
<dbReference type="OrthoDB" id="5416147at2"/>
<feature type="domain" description="AB hydrolase-1" evidence="1">
    <location>
        <begin position="46"/>
        <end position="247"/>
    </location>
</feature>
<dbReference type="Gene3D" id="3.40.50.1820">
    <property type="entry name" value="alpha/beta hydrolase"/>
    <property type="match status" value="1"/>
</dbReference>
<keyword evidence="3" id="KW-1185">Reference proteome</keyword>
<gene>
    <name evidence="2" type="ORF">PSJ8397_00830</name>
</gene>
<keyword evidence="2" id="KW-0378">Hydrolase</keyword>
<evidence type="ECO:0000313" key="2">
    <source>
        <dbReference type="EMBL" id="SLN21428.1"/>
    </source>
</evidence>
<name>A0A1Y5RPU9_9RHOB</name>
<dbReference type="RefSeq" id="WP_085863244.1">
    <property type="nucleotide sequence ID" value="NZ_FWFT01000001.1"/>
</dbReference>
<dbReference type="InterPro" id="IPR000073">
    <property type="entry name" value="AB_hydrolase_1"/>
</dbReference>
<proteinExistence type="predicted"/>
<organism evidence="2 3">
    <name type="scientific">Pseudooctadecabacter jejudonensis</name>
    <dbReference type="NCBI Taxonomy" id="1391910"/>
    <lineage>
        <taxon>Bacteria</taxon>
        <taxon>Pseudomonadati</taxon>
        <taxon>Pseudomonadota</taxon>
        <taxon>Alphaproteobacteria</taxon>
        <taxon>Rhodobacterales</taxon>
        <taxon>Paracoccaceae</taxon>
        <taxon>Pseudooctadecabacter</taxon>
    </lineage>
</organism>
<evidence type="ECO:0000259" key="1">
    <source>
        <dbReference type="Pfam" id="PF12697"/>
    </source>
</evidence>
<dbReference type="EMBL" id="FWFT01000001">
    <property type="protein sequence ID" value="SLN21428.1"/>
    <property type="molecule type" value="Genomic_DNA"/>
</dbReference>
<dbReference type="GO" id="GO:0047372">
    <property type="term" value="F:monoacylglycerol lipase activity"/>
    <property type="evidence" value="ECO:0007669"/>
    <property type="project" value="UniProtKB-EC"/>
</dbReference>
<reference evidence="2 3" key="1">
    <citation type="submission" date="2017-03" db="EMBL/GenBank/DDBJ databases">
        <authorList>
            <person name="Afonso C.L."/>
            <person name="Miller P.J."/>
            <person name="Scott M.A."/>
            <person name="Spackman E."/>
            <person name="Goraichik I."/>
            <person name="Dimitrov K.M."/>
            <person name="Suarez D.L."/>
            <person name="Swayne D.E."/>
        </authorList>
    </citation>
    <scope>NUCLEOTIDE SEQUENCE [LARGE SCALE GENOMIC DNA]</scope>
    <source>
        <strain evidence="2 3">CECT 8397</strain>
    </source>
</reference>
<dbReference type="AlphaFoldDB" id="A0A1Y5RPU9"/>
<protein>
    <submittedName>
        <fullName evidence="2">Thermostable monoacylglycerol lipase</fullName>
        <ecNumber evidence="2">3.1.1.23</ecNumber>
    </submittedName>
</protein>
<accession>A0A1Y5RPU9</accession>
<dbReference type="Pfam" id="PF12697">
    <property type="entry name" value="Abhydrolase_6"/>
    <property type="match status" value="1"/>
</dbReference>
<dbReference type="SUPFAM" id="SSF53474">
    <property type="entry name" value="alpha/beta-Hydrolases"/>
    <property type="match status" value="1"/>
</dbReference>
<dbReference type="InterPro" id="IPR029058">
    <property type="entry name" value="AB_hydrolase_fold"/>
</dbReference>
<sequence>MALDLPPLEALDGWLQTREHAEGGVRPRCEKQVVWADGAARTPLAIVYVHGFSATGAEVRPLPDLVAEGLGANLYFARLTGHGQDGAAMGRARLPDWEADVAEAVAIGRALGQQIILMGCSTGCTLITQYLATQGRAEDVAGVVHISPNFGLAHGLVQWVLQLPGIRRWGFLVAGRERSFEPVSPDHAALWTVKYDIQAVYTMADAVRAAVAAPVDAITAPAYFAFCEEDEVVSAARTKSVMRRWGGSVTQDILVKGRNDDAMGHVMAGDVFSPEQTSPLAERILRWARTLD</sequence>
<evidence type="ECO:0000313" key="3">
    <source>
        <dbReference type="Proteomes" id="UP000193623"/>
    </source>
</evidence>
<dbReference type="Proteomes" id="UP000193623">
    <property type="component" value="Unassembled WGS sequence"/>
</dbReference>